<dbReference type="RefSeq" id="WP_369412665.1">
    <property type="nucleotide sequence ID" value="NZ_JAJHJB010000040.1"/>
</dbReference>
<dbReference type="Proteomes" id="UP001165492">
    <property type="component" value="Unassembled WGS sequence"/>
</dbReference>
<dbReference type="InterPro" id="IPR007630">
    <property type="entry name" value="RNA_pol_sigma70_r4"/>
</dbReference>
<protein>
    <submittedName>
        <fullName evidence="2">Helix-turn-helix domain-containing protein</fullName>
    </submittedName>
</protein>
<keyword evidence="3" id="KW-1185">Reference proteome</keyword>
<dbReference type="InterPro" id="IPR036388">
    <property type="entry name" value="WH-like_DNA-bd_sf"/>
</dbReference>
<reference evidence="2" key="1">
    <citation type="submission" date="2021-11" db="EMBL/GenBank/DDBJ databases">
        <title>Description of a new species Pelosinus isolated from the bottom sediments of Lake Baikal.</title>
        <authorList>
            <person name="Zakharyuk A."/>
        </authorList>
    </citation>
    <scope>NUCLEOTIDE SEQUENCE</scope>
    <source>
        <strain evidence="2">Bkl1</strain>
    </source>
</reference>
<accession>A0ABS8I0D5</accession>
<dbReference type="SUPFAM" id="SSF88659">
    <property type="entry name" value="Sigma3 and sigma4 domains of RNA polymerase sigma factors"/>
    <property type="match status" value="1"/>
</dbReference>
<evidence type="ECO:0000259" key="1">
    <source>
        <dbReference type="PROSITE" id="PS50943"/>
    </source>
</evidence>
<dbReference type="PROSITE" id="PS50943">
    <property type="entry name" value="HTH_CROC1"/>
    <property type="match status" value="1"/>
</dbReference>
<feature type="domain" description="HTH cro/C1-type" evidence="1">
    <location>
        <begin position="29"/>
        <end position="49"/>
    </location>
</feature>
<dbReference type="EMBL" id="JAJHJB010000040">
    <property type="protein sequence ID" value="MCC5467784.1"/>
    <property type="molecule type" value="Genomic_DNA"/>
</dbReference>
<dbReference type="InterPro" id="IPR001387">
    <property type="entry name" value="Cro/C1-type_HTH"/>
</dbReference>
<proteinExistence type="predicted"/>
<evidence type="ECO:0000313" key="2">
    <source>
        <dbReference type="EMBL" id="MCC5467784.1"/>
    </source>
</evidence>
<gene>
    <name evidence="2" type="ORF">LMF89_20830</name>
</gene>
<evidence type="ECO:0000313" key="3">
    <source>
        <dbReference type="Proteomes" id="UP001165492"/>
    </source>
</evidence>
<organism evidence="2 3">
    <name type="scientific">Pelosinus baikalensis</name>
    <dbReference type="NCBI Taxonomy" id="2892015"/>
    <lineage>
        <taxon>Bacteria</taxon>
        <taxon>Bacillati</taxon>
        <taxon>Bacillota</taxon>
        <taxon>Negativicutes</taxon>
        <taxon>Selenomonadales</taxon>
        <taxon>Sporomusaceae</taxon>
        <taxon>Pelosinus</taxon>
    </lineage>
</organism>
<dbReference type="Pfam" id="PF04545">
    <property type="entry name" value="Sigma70_r4"/>
    <property type="match status" value="1"/>
</dbReference>
<sequence>MNKQINRLSSREKWVLEMRFGMPNGNRKTQRDIARMLGISRSYVSRIEKHRILMTKKLMT</sequence>
<dbReference type="Gene3D" id="1.10.10.10">
    <property type="entry name" value="Winged helix-like DNA-binding domain superfamily/Winged helix DNA-binding domain"/>
    <property type="match status" value="1"/>
</dbReference>
<name>A0ABS8I0D5_9FIRM</name>
<comment type="caution">
    <text evidence="2">The sequence shown here is derived from an EMBL/GenBank/DDBJ whole genome shotgun (WGS) entry which is preliminary data.</text>
</comment>
<dbReference type="InterPro" id="IPR013324">
    <property type="entry name" value="RNA_pol_sigma_r3/r4-like"/>
</dbReference>